<dbReference type="InParanoid" id="W2S7V8"/>
<feature type="transmembrane region" description="Helical" evidence="6">
    <location>
        <begin position="277"/>
        <end position="301"/>
    </location>
</feature>
<dbReference type="FunFam" id="1.20.1250.20:FF:000013">
    <property type="entry name" value="MFS general substrate transporter"/>
    <property type="match status" value="1"/>
</dbReference>
<dbReference type="RefSeq" id="XP_008713575.1">
    <property type="nucleotide sequence ID" value="XM_008715353.1"/>
</dbReference>
<feature type="transmembrane region" description="Helical" evidence="6">
    <location>
        <begin position="433"/>
        <end position="454"/>
    </location>
</feature>
<name>W2S7V8_CYPE1</name>
<evidence type="ECO:0000259" key="7">
    <source>
        <dbReference type="PROSITE" id="PS50850"/>
    </source>
</evidence>
<dbReference type="PANTHER" id="PTHR43791">
    <property type="entry name" value="PERMEASE-RELATED"/>
    <property type="match status" value="1"/>
</dbReference>
<protein>
    <recommendedName>
        <fullName evidence="7">Major facilitator superfamily (MFS) profile domain-containing protein</fullName>
    </recommendedName>
</protein>
<evidence type="ECO:0000256" key="1">
    <source>
        <dbReference type="ARBA" id="ARBA00004141"/>
    </source>
</evidence>
<keyword evidence="5 6" id="KW-0472">Membrane</keyword>
<dbReference type="EMBL" id="KI635846">
    <property type="protein sequence ID" value="ETN44133.1"/>
    <property type="molecule type" value="Genomic_DNA"/>
</dbReference>
<feature type="transmembrane region" description="Helical" evidence="6">
    <location>
        <begin position="138"/>
        <end position="162"/>
    </location>
</feature>
<dbReference type="InterPro" id="IPR036259">
    <property type="entry name" value="MFS_trans_sf"/>
</dbReference>
<dbReference type="VEuPathDB" id="FungiDB:HMPREF1541_10683"/>
<evidence type="ECO:0000313" key="9">
    <source>
        <dbReference type="Proteomes" id="UP000030752"/>
    </source>
</evidence>
<gene>
    <name evidence="8" type="ORF">HMPREF1541_10683</name>
</gene>
<evidence type="ECO:0000256" key="6">
    <source>
        <dbReference type="SAM" id="Phobius"/>
    </source>
</evidence>
<dbReference type="Proteomes" id="UP000030752">
    <property type="component" value="Unassembled WGS sequence"/>
</dbReference>
<dbReference type="OrthoDB" id="2250022at2759"/>
<feature type="domain" description="Major facilitator superfamily (MFS) profile" evidence="7">
    <location>
        <begin position="46"/>
        <end position="459"/>
    </location>
</feature>
<proteinExistence type="predicted"/>
<dbReference type="InterPro" id="IPR011701">
    <property type="entry name" value="MFS"/>
</dbReference>
<evidence type="ECO:0000256" key="5">
    <source>
        <dbReference type="ARBA" id="ARBA00023136"/>
    </source>
</evidence>
<feature type="transmembrane region" description="Helical" evidence="6">
    <location>
        <begin position="174"/>
        <end position="194"/>
    </location>
</feature>
<keyword evidence="4 6" id="KW-1133">Transmembrane helix</keyword>
<dbReference type="InterPro" id="IPR020846">
    <property type="entry name" value="MFS_dom"/>
</dbReference>
<accession>W2S7V8</accession>
<dbReference type="PROSITE" id="PS50850">
    <property type="entry name" value="MFS"/>
    <property type="match status" value="1"/>
</dbReference>
<reference evidence="8 9" key="1">
    <citation type="submission" date="2013-03" db="EMBL/GenBank/DDBJ databases">
        <title>The Genome Sequence of Phialophora europaea CBS 101466.</title>
        <authorList>
            <consortium name="The Broad Institute Genomics Platform"/>
            <person name="Cuomo C."/>
            <person name="de Hoog S."/>
            <person name="Gorbushina A."/>
            <person name="Walker B."/>
            <person name="Young S.K."/>
            <person name="Zeng Q."/>
            <person name="Gargeya S."/>
            <person name="Fitzgerald M."/>
            <person name="Haas B."/>
            <person name="Abouelleil A."/>
            <person name="Allen A.W."/>
            <person name="Alvarado L."/>
            <person name="Arachchi H.M."/>
            <person name="Berlin A.M."/>
            <person name="Chapman S.B."/>
            <person name="Gainer-Dewar J."/>
            <person name="Goldberg J."/>
            <person name="Griggs A."/>
            <person name="Gujja S."/>
            <person name="Hansen M."/>
            <person name="Howarth C."/>
            <person name="Imamovic A."/>
            <person name="Ireland A."/>
            <person name="Larimer J."/>
            <person name="McCowan C."/>
            <person name="Murphy C."/>
            <person name="Pearson M."/>
            <person name="Poon T.W."/>
            <person name="Priest M."/>
            <person name="Roberts A."/>
            <person name="Saif S."/>
            <person name="Shea T."/>
            <person name="Sisk P."/>
            <person name="Sykes S."/>
            <person name="Wortman J."/>
            <person name="Nusbaum C."/>
            <person name="Birren B."/>
        </authorList>
    </citation>
    <scope>NUCLEOTIDE SEQUENCE [LARGE SCALE GENOMIC DNA]</scope>
    <source>
        <strain evidence="8 9">CBS 101466</strain>
    </source>
</reference>
<dbReference type="Pfam" id="PF07690">
    <property type="entry name" value="MFS_1"/>
    <property type="match status" value="1"/>
</dbReference>
<organism evidence="8 9">
    <name type="scientific">Cyphellophora europaea (strain CBS 101466)</name>
    <name type="common">Phialophora europaea</name>
    <dbReference type="NCBI Taxonomy" id="1220924"/>
    <lineage>
        <taxon>Eukaryota</taxon>
        <taxon>Fungi</taxon>
        <taxon>Dikarya</taxon>
        <taxon>Ascomycota</taxon>
        <taxon>Pezizomycotina</taxon>
        <taxon>Eurotiomycetes</taxon>
        <taxon>Chaetothyriomycetidae</taxon>
        <taxon>Chaetothyriales</taxon>
        <taxon>Cyphellophoraceae</taxon>
        <taxon>Cyphellophora</taxon>
    </lineage>
</organism>
<feature type="transmembrane region" description="Helical" evidence="6">
    <location>
        <begin position="85"/>
        <end position="105"/>
    </location>
</feature>
<dbReference type="HOGENOM" id="CLU_001265_0_6_1"/>
<sequence>MADNSDKKSADFQLETLGVEVRTDDPIIAEREVKEKALLRRIDKRMMPLMMLIYVLNYLDRNNIATARLGNFEEDIGLVGTQYNTIISIFFVGYILTQIPTNMILDKVRPSVFLPVVMCCWAVVSACSGAVQSYSGMIALRFLLGFVEAPFFPGALFLFSSWYTKKELAKRISILYAAGQMAGAFGGLLGSAIMGGMDGKAGIADWRWLFIIEGTATIPVAIVACFVLPDYPADTKWLSDEERKLAVLRIAEEANEEDDHQAEGAFTGLKMAFSDPALYLIWFMQLGLNTAAAFTNFFPTIVQTLGYPQTETLLLSAPPYVFAAILGITNSWHSDKTNERWLHILWPQVFCSVGFIISACTLNVAARYTATFMMMSIYGSFGCILSWVSTTLPRPSSKRAVSYAVVNAGSNLASIYASYFYPKSQGPRYWQANVANVAFSGACILLATTLRFYLAWRNRKLARALEHDASLQGTDRDTESWTLAHRWQCQPDYRYTL</sequence>
<feature type="transmembrane region" description="Helical" evidence="6">
    <location>
        <begin position="313"/>
        <end position="332"/>
    </location>
</feature>
<evidence type="ECO:0000256" key="3">
    <source>
        <dbReference type="ARBA" id="ARBA00022692"/>
    </source>
</evidence>
<evidence type="ECO:0000256" key="4">
    <source>
        <dbReference type="ARBA" id="ARBA00022989"/>
    </source>
</evidence>
<feature type="transmembrane region" description="Helical" evidence="6">
    <location>
        <begin position="400"/>
        <end position="421"/>
    </location>
</feature>
<dbReference type="PANTHER" id="PTHR43791:SF92">
    <property type="entry name" value="AGL026WP"/>
    <property type="match status" value="1"/>
</dbReference>
<dbReference type="GO" id="GO:0022857">
    <property type="term" value="F:transmembrane transporter activity"/>
    <property type="evidence" value="ECO:0007669"/>
    <property type="project" value="InterPro"/>
</dbReference>
<feature type="transmembrane region" description="Helical" evidence="6">
    <location>
        <begin position="344"/>
        <end position="364"/>
    </location>
</feature>
<feature type="transmembrane region" description="Helical" evidence="6">
    <location>
        <begin position="206"/>
        <end position="228"/>
    </location>
</feature>
<dbReference type="SUPFAM" id="SSF103473">
    <property type="entry name" value="MFS general substrate transporter"/>
    <property type="match status" value="1"/>
</dbReference>
<dbReference type="Gene3D" id="1.20.1250.20">
    <property type="entry name" value="MFS general substrate transporter like domains"/>
    <property type="match status" value="2"/>
</dbReference>
<feature type="transmembrane region" description="Helical" evidence="6">
    <location>
        <begin position="112"/>
        <end position="132"/>
    </location>
</feature>
<dbReference type="FunFam" id="1.20.1250.20:FF:000057">
    <property type="entry name" value="MFS general substrate transporter"/>
    <property type="match status" value="1"/>
</dbReference>
<comment type="subcellular location">
    <subcellularLocation>
        <location evidence="1">Membrane</location>
        <topology evidence="1">Multi-pass membrane protein</topology>
    </subcellularLocation>
</comment>
<evidence type="ECO:0000256" key="2">
    <source>
        <dbReference type="ARBA" id="ARBA00022448"/>
    </source>
</evidence>
<dbReference type="GeneID" id="19978022"/>
<keyword evidence="2" id="KW-0813">Transport</keyword>
<evidence type="ECO:0000313" key="8">
    <source>
        <dbReference type="EMBL" id="ETN44133.1"/>
    </source>
</evidence>
<dbReference type="AlphaFoldDB" id="W2S7V8"/>
<keyword evidence="3 6" id="KW-0812">Transmembrane</keyword>
<dbReference type="eggNOG" id="KOG2533">
    <property type="taxonomic scope" value="Eukaryota"/>
</dbReference>
<dbReference type="GO" id="GO:0016020">
    <property type="term" value="C:membrane"/>
    <property type="evidence" value="ECO:0007669"/>
    <property type="project" value="UniProtKB-SubCell"/>
</dbReference>
<keyword evidence="9" id="KW-1185">Reference proteome</keyword>